<comment type="caution">
    <text evidence="9">The sequence shown here is derived from an EMBL/GenBank/DDBJ whole genome shotgun (WGS) entry which is preliminary data.</text>
</comment>
<evidence type="ECO:0000313" key="10">
    <source>
        <dbReference type="Proteomes" id="UP000811619"/>
    </source>
</evidence>
<keyword evidence="5" id="KW-0496">Mitochondrion</keyword>
<organism evidence="9 10">
    <name type="scientific">Claviceps africana</name>
    <dbReference type="NCBI Taxonomy" id="83212"/>
    <lineage>
        <taxon>Eukaryota</taxon>
        <taxon>Fungi</taxon>
        <taxon>Dikarya</taxon>
        <taxon>Ascomycota</taxon>
        <taxon>Pezizomycotina</taxon>
        <taxon>Sordariomycetes</taxon>
        <taxon>Hypocreomycetidae</taxon>
        <taxon>Hypocreales</taxon>
        <taxon>Clavicipitaceae</taxon>
        <taxon>Claviceps</taxon>
    </lineage>
</organism>
<dbReference type="PANTHER" id="PTHR21382">
    <property type="entry name" value="NADH-UBIQUINONE OXIDOREDUCTASE SUBUNIT"/>
    <property type="match status" value="1"/>
</dbReference>
<evidence type="ECO:0008006" key="11">
    <source>
        <dbReference type="Google" id="ProtNLM"/>
    </source>
</evidence>
<sequence length="255" mass="27549">MGRLKPQKVHGHSVTSSQDKLNLTERRLPPPRTVSAAHSSPFLVVMGHDSTPSHYQAHLDSGAEKPYAPHDVLDETVKTGVVGLGAGFFLVAIRNAMSKRNVGAFGVLTRGAPIIGICAAGPAAYAFFSRSAMNLREKEDAWAAAFGGFMCGGVLGLPSRRMPVVMGLGGAVGVVQGALYFLGGRIDSFKKESDEFERKEILRRTTRLPVEQTVAEIGEGRGITPPGYEERRRQRIQEKYGFEIDPVKATVEGSQ</sequence>
<keyword evidence="4 8" id="KW-1133">Transmembrane helix</keyword>
<name>A0A8K0NJU1_9HYPO</name>
<feature type="transmembrane region" description="Helical" evidence="8">
    <location>
        <begin position="164"/>
        <end position="183"/>
    </location>
</feature>
<dbReference type="Proteomes" id="UP000811619">
    <property type="component" value="Unassembled WGS sequence"/>
</dbReference>
<comment type="subcellular location">
    <subcellularLocation>
        <location evidence="1">Mitochondrion inner membrane</location>
        <topology evidence="1">Multi-pass membrane protein</topology>
    </subcellularLocation>
</comment>
<evidence type="ECO:0000256" key="2">
    <source>
        <dbReference type="ARBA" id="ARBA00022692"/>
    </source>
</evidence>
<keyword evidence="6 8" id="KW-0472">Membrane</keyword>
<evidence type="ECO:0000256" key="1">
    <source>
        <dbReference type="ARBA" id="ARBA00004448"/>
    </source>
</evidence>
<keyword evidence="3" id="KW-0999">Mitochondrion inner membrane</keyword>
<dbReference type="InterPro" id="IPR039205">
    <property type="entry name" value="NDUFA11"/>
</dbReference>
<protein>
    <recommendedName>
        <fullName evidence="11">NADH2 dehydrogenase (Ubiquinone) 21.3K chain</fullName>
    </recommendedName>
</protein>
<evidence type="ECO:0000256" key="6">
    <source>
        <dbReference type="ARBA" id="ARBA00023136"/>
    </source>
</evidence>
<dbReference type="GO" id="GO:0005743">
    <property type="term" value="C:mitochondrial inner membrane"/>
    <property type="evidence" value="ECO:0007669"/>
    <property type="project" value="UniProtKB-SubCell"/>
</dbReference>
<accession>A0A8K0NJU1</accession>
<feature type="region of interest" description="Disordered" evidence="7">
    <location>
        <begin position="1"/>
        <end position="35"/>
    </location>
</feature>
<evidence type="ECO:0000256" key="8">
    <source>
        <dbReference type="SAM" id="Phobius"/>
    </source>
</evidence>
<feature type="transmembrane region" description="Helical" evidence="8">
    <location>
        <begin position="103"/>
        <end position="128"/>
    </location>
</feature>
<dbReference type="OrthoDB" id="1913277at2759"/>
<dbReference type="PANTHER" id="PTHR21382:SF1">
    <property type="entry name" value="NADH DEHYDROGENASE [UBIQUINONE] 1 ALPHA SUBCOMPLEX SUBUNIT 11"/>
    <property type="match status" value="1"/>
</dbReference>
<reference evidence="9" key="1">
    <citation type="journal article" date="2020" name="bioRxiv">
        <title>Whole genome comparisons of ergot fungi reveals the divergence and evolution of species within the genus Claviceps are the result of varying mechanisms driving genome evolution and host range expansion.</title>
        <authorList>
            <person name="Wyka S.A."/>
            <person name="Mondo S.J."/>
            <person name="Liu M."/>
            <person name="Dettman J."/>
            <person name="Nalam V."/>
            <person name="Broders K.D."/>
        </authorList>
    </citation>
    <scope>NUCLEOTIDE SEQUENCE</scope>
    <source>
        <strain evidence="9">CCC 489</strain>
    </source>
</reference>
<feature type="transmembrane region" description="Helical" evidence="8">
    <location>
        <begin position="140"/>
        <end position="158"/>
    </location>
</feature>
<evidence type="ECO:0000313" key="9">
    <source>
        <dbReference type="EMBL" id="KAG5928717.1"/>
    </source>
</evidence>
<evidence type="ECO:0000256" key="3">
    <source>
        <dbReference type="ARBA" id="ARBA00022792"/>
    </source>
</evidence>
<gene>
    <name evidence="9" type="ORF">E4U42_000081</name>
</gene>
<dbReference type="AlphaFoldDB" id="A0A8K0NJU1"/>
<evidence type="ECO:0000256" key="4">
    <source>
        <dbReference type="ARBA" id="ARBA00022989"/>
    </source>
</evidence>
<evidence type="ECO:0000256" key="5">
    <source>
        <dbReference type="ARBA" id="ARBA00023128"/>
    </source>
</evidence>
<proteinExistence type="predicted"/>
<keyword evidence="10" id="KW-1185">Reference proteome</keyword>
<feature type="compositionally biased region" description="Basic residues" evidence="7">
    <location>
        <begin position="1"/>
        <end position="11"/>
    </location>
</feature>
<dbReference type="GO" id="GO:0045271">
    <property type="term" value="C:respiratory chain complex I"/>
    <property type="evidence" value="ECO:0007669"/>
    <property type="project" value="InterPro"/>
</dbReference>
<keyword evidence="2 8" id="KW-0812">Transmembrane</keyword>
<dbReference type="GO" id="GO:0006120">
    <property type="term" value="P:mitochondrial electron transport, NADH to ubiquinone"/>
    <property type="evidence" value="ECO:0007669"/>
    <property type="project" value="InterPro"/>
</dbReference>
<feature type="transmembrane region" description="Helical" evidence="8">
    <location>
        <begin position="79"/>
        <end position="97"/>
    </location>
</feature>
<dbReference type="EMBL" id="SRPY01000101">
    <property type="protein sequence ID" value="KAG5928717.1"/>
    <property type="molecule type" value="Genomic_DNA"/>
</dbReference>
<evidence type="ECO:0000256" key="7">
    <source>
        <dbReference type="SAM" id="MobiDB-lite"/>
    </source>
</evidence>